<dbReference type="EMBL" id="JAPZVP010000016">
    <property type="protein sequence ID" value="MDA1361783.1"/>
    <property type="molecule type" value="Genomic_DNA"/>
</dbReference>
<dbReference type="InterPro" id="IPR020568">
    <property type="entry name" value="Ribosomal_Su5_D2-typ_SF"/>
</dbReference>
<evidence type="ECO:0000256" key="8">
    <source>
        <dbReference type="ARBA" id="ARBA00032554"/>
    </source>
</evidence>
<dbReference type="InterPro" id="IPR006204">
    <property type="entry name" value="GHMP_kinase_N_dom"/>
</dbReference>
<dbReference type="InterPro" id="IPR036554">
    <property type="entry name" value="GHMP_kinase_C_sf"/>
</dbReference>
<keyword evidence="4 9" id="KW-0808">Transferase</keyword>
<feature type="binding site" evidence="9">
    <location>
        <begin position="112"/>
        <end position="122"/>
    </location>
    <ligand>
        <name>ATP</name>
        <dbReference type="ChEBI" id="CHEBI:30616"/>
    </ligand>
</feature>
<evidence type="ECO:0000256" key="3">
    <source>
        <dbReference type="ARBA" id="ARBA00017473"/>
    </source>
</evidence>
<dbReference type="InterPro" id="IPR004424">
    <property type="entry name" value="IspE"/>
</dbReference>
<name>A0A9X3SUX0_9ACTN</name>
<sequence length="314" mass="32506">MTGQTAPAQPGAQISVEVPAKINPHLGVGDARADGFHALSTVYQAISLHDTVTAERRSEDGGEPGIEITISGEGAGTLPTDEANLAHKAAKLIALYAGIEPDVKLHLNKRIPVAGGLAGGSADAAGTLIACARLWEVEIGDAELHRLAAGLGSDVPFCLKGGTAIGRGRGEELTPVKAKGTWHWVVATTDTQISTPDCYKEVDRLREDGIGRYSSDVDPIVKAFERGATADDMARLLINDMEAAAVSLRPQLASLMHGGLEEGALAAHVSGSGPTVLFLATDVKHAVALARRIRMRGGAKSVHLAHGPVDGPAA</sequence>
<evidence type="ECO:0000313" key="13">
    <source>
        <dbReference type="Proteomes" id="UP001146067"/>
    </source>
</evidence>
<reference evidence="12" key="1">
    <citation type="submission" date="2022-12" db="EMBL/GenBank/DDBJ databases">
        <title>Gycomyces niveus sp.nov.,a novel actinomycete isolated from soil in Shouguan.</title>
        <authorList>
            <person name="Yang X."/>
        </authorList>
    </citation>
    <scope>NUCLEOTIDE SEQUENCE</scope>
    <source>
        <strain evidence="12">NEAU-A15</strain>
    </source>
</reference>
<feature type="active site" evidence="9">
    <location>
        <position position="21"/>
    </location>
</feature>
<comment type="caution">
    <text evidence="12">The sequence shown here is derived from an EMBL/GenBank/DDBJ whole genome shotgun (WGS) entry which is preliminary data.</text>
</comment>
<dbReference type="Pfam" id="PF00288">
    <property type="entry name" value="GHMP_kinases_N"/>
    <property type="match status" value="1"/>
</dbReference>
<dbReference type="GO" id="GO:0016114">
    <property type="term" value="P:terpenoid biosynthetic process"/>
    <property type="evidence" value="ECO:0007669"/>
    <property type="project" value="UniProtKB-UniRule"/>
</dbReference>
<evidence type="ECO:0000256" key="6">
    <source>
        <dbReference type="ARBA" id="ARBA00022777"/>
    </source>
</evidence>
<dbReference type="Pfam" id="PF08544">
    <property type="entry name" value="GHMP_kinases_C"/>
    <property type="match status" value="1"/>
</dbReference>
<evidence type="ECO:0000259" key="11">
    <source>
        <dbReference type="Pfam" id="PF08544"/>
    </source>
</evidence>
<proteinExistence type="inferred from homology"/>
<comment type="pathway">
    <text evidence="9">Isoprenoid biosynthesis; isopentenyl diphosphate biosynthesis via DXP pathway; isopentenyl diphosphate from 1-deoxy-D-xylulose 5-phosphate: step 3/6.</text>
</comment>
<gene>
    <name evidence="9" type="primary">ispE</name>
    <name evidence="12" type="ORF">O1R50_19300</name>
</gene>
<dbReference type="RefSeq" id="WP_270111816.1">
    <property type="nucleotide sequence ID" value="NZ_JAPZVP010000016.1"/>
</dbReference>
<feature type="domain" description="GHMP kinase C-terminal" evidence="11">
    <location>
        <begin position="230"/>
        <end position="293"/>
    </location>
</feature>
<dbReference type="SUPFAM" id="SSF54211">
    <property type="entry name" value="Ribosomal protein S5 domain 2-like"/>
    <property type="match status" value="1"/>
</dbReference>
<keyword evidence="9" id="KW-0414">Isoprene biosynthesis</keyword>
<dbReference type="NCBIfam" id="TIGR00154">
    <property type="entry name" value="ispE"/>
    <property type="match status" value="1"/>
</dbReference>
<comment type="function">
    <text evidence="9">Catalyzes the phosphorylation of the position 2 hydroxy group of 4-diphosphocytidyl-2C-methyl-D-erythritol.</text>
</comment>
<dbReference type="PANTHER" id="PTHR43527">
    <property type="entry name" value="4-DIPHOSPHOCYTIDYL-2-C-METHYL-D-ERYTHRITOL KINASE, CHLOROPLASTIC"/>
    <property type="match status" value="1"/>
</dbReference>
<evidence type="ECO:0000259" key="10">
    <source>
        <dbReference type="Pfam" id="PF00288"/>
    </source>
</evidence>
<feature type="domain" description="GHMP kinase N-terminal" evidence="10">
    <location>
        <begin position="84"/>
        <end position="162"/>
    </location>
</feature>
<dbReference type="Proteomes" id="UP001146067">
    <property type="component" value="Unassembled WGS sequence"/>
</dbReference>
<dbReference type="InterPro" id="IPR013750">
    <property type="entry name" value="GHMP_kinase_C_dom"/>
</dbReference>
<protein>
    <recommendedName>
        <fullName evidence="3 9">4-diphosphocytidyl-2-C-methyl-D-erythritol kinase</fullName>
        <shortName evidence="9">CMK</shortName>
        <ecNumber evidence="2 9">2.7.1.148</ecNumber>
    </recommendedName>
    <alternativeName>
        <fullName evidence="8 9">4-(cytidine-5'-diphospho)-2-C-methyl-D-erythritol kinase</fullName>
    </alternativeName>
</protein>
<comment type="similarity">
    <text evidence="1 9">Belongs to the GHMP kinase family. IspE subfamily.</text>
</comment>
<keyword evidence="6 9" id="KW-0418">Kinase</keyword>
<dbReference type="HAMAP" id="MF_00061">
    <property type="entry name" value="IspE"/>
    <property type="match status" value="1"/>
</dbReference>
<dbReference type="InterPro" id="IPR014721">
    <property type="entry name" value="Ribsml_uS5_D2-typ_fold_subgr"/>
</dbReference>
<keyword evidence="5 9" id="KW-0547">Nucleotide-binding</keyword>
<dbReference type="PIRSF" id="PIRSF010376">
    <property type="entry name" value="IspE"/>
    <property type="match status" value="1"/>
</dbReference>
<keyword evidence="13" id="KW-1185">Reference proteome</keyword>
<dbReference type="NCBIfam" id="NF002870">
    <property type="entry name" value="PRK03188.1"/>
    <property type="match status" value="1"/>
</dbReference>
<evidence type="ECO:0000256" key="4">
    <source>
        <dbReference type="ARBA" id="ARBA00022679"/>
    </source>
</evidence>
<feature type="active site" evidence="9">
    <location>
        <position position="154"/>
    </location>
</feature>
<dbReference type="SUPFAM" id="SSF55060">
    <property type="entry name" value="GHMP Kinase, C-terminal domain"/>
    <property type="match status" value="1"/>
</dbReference>
<dbReference type="GO" id="GO:0019288">
    <property type="term" value="P:isopentenyl diphosphate biosynthetic process, methylerythritol 4-phosphate pathway"/>
    <property type="evidence" value="ECO:0007669"/>
    <property type="project" value="UniProtKB-UniRule"/>
</dbReference>
<dbReference type="GO" id="GO:0005524">
    <property type="term" value="F:ATP binding"/>
    <property type="evidence" value="ECO:0007669"/>
    <property type="project" value="UniProtKB-UniRule"/>
</dbReference>
<dbReference type="PANTHER" id="PTHR43527:SF2">
    <property type="entry name" value="4-DIPHOSPHOCYTIDYL-2-C-METHYL-D-ERYTHRITOL KINASE, CHLOROPLASTIC"/>
    <property type="match status" value="1"/>
</dbReference>
<dbReference type="Gene3D" id="3.30.230.10">
    <property type="match status" value="1"/>
</dbReference>
<keyword evidence="7 9" id="KW-0067">ATP-binding</keyword>
<accession>A0A9X3SUX0</accession>
<dbReference type="AlphaFoldDB" id="A0A9X3SUX0"/>
<evidence type="ECO:0000256" key="1">
    <source>
        <dbReference type="ARBA" id="ARBA00009684"/>
    </source>
</evidence>
<organism evidence="12 13">
    <name type="scientific">Glycomyces luteolus</name>
    <dbReference type="NCBI Taxonomy" id="2670330"/>
    <lineage>
        <taxon>Bacteria</taxon>
        <taxon>Bacillati</taxon>
        <taxon>Actinomycetota</taxon>
        <taxon>Actinomycetes</taxon>
        <taxon>Glycomycetales</taxon>
        <taxon>Glycomycetaceae</taxon>
        <taxon>Glycomyces</taxon>
    </lineage>
</organism>
<evidence type="ECO:0000313" key="12">
    <source>
        <dbReference type="EMBL" id="MDA1361783.1"/>
    </source>
</evidence>
<dbReference type="EC" id="2.7.1.148" evidence="2 9"/>
<evidence type="ECO:0000256" key="5">
    <source>
        <dbReference type="ARBA" id="ARBA00022741"/>
    </source>
</evidence>
<dbReference type="Gene3D" id="3.30.70.890">
    <property type="entry name" value="GHMP kinase, C-terminal domain"/>
    <property type="match status" value="1"/>
</dbReference>
<dbReference type="GO" id="GO:0050515">
    <property type="term" value="F:4-(cytidine 5'-diphospho)-2-C-methyl-D-erythritol kinase activity"/>
    <property type="evidence" value="ECO:0007669"/>
    <property type="project" value="UniProtKB-UniRule"/>
</dbReference>
<evidence type="ECO:0000256" key="7">
    <source>
        <dbReference type="ARBA" id="ARBA00022840"/>
    </source>
</evidence>
<evidence type="ECO:0000256" key="9">
    <source>
        <dbReference type="HAMAP-Rule" id="MF_00061"/>
    </source>
</evidence>
<comment type="catalytic activity">
    <reaction evidence="9">
        <text>4-CDP-2-C-methyl-D-erythritol + ATP = 4-CDP-2-C-methyl-D-erythritol 2-phosphate + ADP + H(+)</text>
        <dbReference type="Rhea" id="RHEA:18437"/>
        <dbReference type="ChEBI" id="CHEBI:15378"/>
        <dbReference type="ChEBI" id="CHEBI:30616"/>
        <dbReference type="ChEBI" id="CHEBI:57823"/>
        <dbReference type="ChEBI" id="CHEBI:57919"/>
        <dbReference type="ChEBI" id="CHEBI:456216"/>
        <dbReference type="EC" id="2.7.1.148"/>
    </reaction>
</comment>
<evidence type="ECO:0000256" key="2">
    <source>
        <dbReference type="ARBA" id="ARBA00012052"/>
    </source>
</evidence>